<protein>
    <submittedName>
        <fullName evidence="4">Uncharacterized protein</fullName>
    </submittedName>
</protein>
<dbReference type="InterPro" id="IPR000873">
    <property type="entry name" value="AMP-dep_synth/lig_dom"/>
</dbReference>
<dbReference type="Pfam" id="PF13193">
    <property type="entry name" value="AMP-binding_C"/>
    <property type="match status" value="1"/>
</dbReference>
<comment type="caution">
    <text evidence="4">The sequence shown here is derived from an EMBL/GenBank/DDBJ whole genome shotgun (WGS) entry which is preliminary data.</text>
</comment>
<evidence type="ECO:0000256" key="1">
    <source>
        <dbReference type="ARBA" id="ARBA00006432"/>
    </source>
</evidence>
<evidence type="ECO:0000259" key="2">
    <source>
        <dbReference type="Pfam" id="PF00501"/>
    </source>
</evidence>
<dbReference type="GO" id="GO:0016405">
    <property type="term" value="F:CoA-ligase activity"/>
    <property type="evidence" value="ECO:0007669"/>
    <property type="project" value="TreeGrafter"/>
</dbReference>
<organism evidence="4 5">
    <name type="scientific">Coleophoma crateriformis</name>
    <dbReference type="NCBI Taxonomy" id="565419"/>
    <lineage>
        <taxon>Eukaryota</taxon>
        <taxon>Fungi</taxon>
        <taxon>Dikarya</taxon>
        <taxon>Ascomycota</taxon>
        <taxon>Pezizomycotina</taxon>
        <taxon>Leotiomycetes</taxon>
        <taxon>Helotiales</taxon>
        <taxon>Dermateaceae</taxon>
        <taxon>Coleophoma</taxon>
    </lineage>
</organism>
<dbReference type="AlphaFoldDB" id="A0A3D8QY73"/>
<dbReference type="FunFam" id="3.30.300.30:FF:000007">
    <property type="entry name" value="4-coumarate--CoA ligase 2"/>
    <property type="match status" value="1"/>
</dbReference>
<dbReference type="InterPro" id="IPR020845">
    <property type="entry name" value="AMP-binding_CS"/>
</dbReference>
<dbReference type="OrthoDB" id="6509636at2759"/>
<proteinExistence type="inferred from homology"/>
<dbReference type="PROSITE" id="PS00455">
    <property type="entry name" value="AMP_BINDING"/>
    <property type="match status" value="1"/>
</dbReference>
<sequence>MPSKSQLPWVPVHQSVPSFLFESPTATLPSTKPIIIDPKRPKTHYFTLHTLREWSKRLATGLVAAGFEAGDRVMLFSGNDLFTPVVVLGTLMAEGIYNSANPAYTPRELAHQLKDSEPKFILAADNCLDRALEAADLAGLSRSRVYLFETIQPGHENTAPQTSMVGNHWRSLISTPDAGEDFKWKELNTPELSNRTAILVYSSGTTGLPKGVELTHYNLISNARQLRQVQFTTDPSSRRALCCVPLYHGLGLVYYMIVAPSMGMQVYIMERYNLADMLDYIPKFKLTELLLVPPILIAMSKHIQTHQGKYNVDSIQKVIAGAAPIGMEITQDFEKIFSGRLNVRQGWGMSEALCITLCWHEQDPSKESSISVGKLLPGGEAMILNDKGVELPAGERGELWMRGPNVMKGYWKNPKATSDALTKDGWLRTGDIAYVDEDDKFYIVDRIKELIKVRGAQVAPAELEALLLEHPLLLDAAVIGAKGIGEEEYPRAYVVRREGATITEKDIVEFVSSKVSKVKRLTGGVRFVDSVPKNPSGKILRRELRERAAKEFSQGKKLMGKL</sequence>
<dbReference type="Pfam" id="PF00501">
    <property type="entry name" value="AMP-binding"/>
    <property type="match status" value="1"/>
</dbReference>
<feature type="domain" description="AMP-binding enzyme C-terminal" evidence="3">
    <location>
        <begin position="462"/>
        <end position="538"/>
    </location>
</feature>
<feature type="domain" description="AMP-dependent synthetase/ligase" evidence="2">
    <location>
        <begin position="31"/>
        <end position="411"/>
    </location>
</feature>
<dbReference type="InterPro" id="IPR045851">
    <property type="entry name" value="AMP-bd_C_sf"/>
</dbReference>
<evidence type="ECO:0000313" key="4">
    <source>
        <dbReference type="EMBL" id="RDW66631.1"/>
    </source>
</evidence>
<dbReference type="Gene3D" id="3.30.300.30">
    <property type="match status" value="1"/>
</dbReference>
<dbReference type="PANTHER" id="PTHR24096:SF424">
    <property type="entry name" value="ACETYL-COA SYNTHETASE-LIKE PROTEIN-RELATED"/>
    <property type="match status" value="1"/>
</dbReference>
<evidence type="ECO:0000313" key="5">
    <source>
        <dbReference type="Proteomes" id="UP000256328"/>
    </source>
</evidence>
<dbReference type="SUPFAM" id="SSF56801">
    <property type="entry name" value="Acetyl-CoA synthetase-like"/>
    <property type="match status" value="1"/>
</dbReference>
<dbReference type="CDD" id="cd05911">
    <property type="entry name" value="Firefly_Luc_like"/>
    <property type="match status" value="1"/>
</dbReference>
<evidence type="ECO:0000259" key="3">
    <source>
        <dbReference type="Pfam" id="PF13193"/>
    </source>
</evidence>
<dbReference type="PANTHER" id="PTHR24096">
    <property type="entry name" value="LONG-CHAIN-FATTY-ACID--COA LIGASE"/>
    <property type="match status" value="1"/>
</dbReference>
<comment type="similarity">
    <text evidence="1">Belongs to the ATP-dependent AMP-binding enzyme family.</text>
</comment>
<dbReference type="EMBL" id="PDLN01000014">
    <property type="protein sequence ID" value="RDW66631.1"/>
    <property type="molecule type" value="Genomic_DNA"/>
</dbReference>
<reference evidence="4 5" key="1">
    <citation type="journal article" date="2018" name="IMA Fungus">
        <title>IMA Genome-F 9: Draft genome sequence of Annulohypoxylon stygium, Aspergillus mulundensis, Berkeleyomyces basicola (syn. Thielaviopsis basicola), Ceratocystis smalleyi, two Cercospora beticola strains, Coleophoma cylindrospora, Fusarium fracticaudum, Phialophora cf. hyalina, and Morchella septimelata.</title>
        <authorList>
            <person name="Wingfield B.D."/>
            <person name="Bills G.F."/>
            <person name="Dong Y."/>
            <person name="Huang W."/>
            <person name="Nel W.J."/>
            <person name="Swalarsk-Parry B.S."/>
            <person name="Vaghefi N."/>
            <person name="Wilken P.M."/>
            <person name="An Z."/>
            <person name="de Beer Z.W."/>
            <person name="De Vos L."/>
            <person name="Chen L."/>
            <person name="Duong T.A."/>
            <person name="Gao Y."/>
            <person name="Hammerbacher A."/>
            <person name="Kikkert J.R."/>
            <person name="Li Y."/>
            <person name="Li H."/>
            <person name="Li K."/>
            <person name="Li Q."/>
            <person name="Liu X."/>
            <person name="Ma X."/>
            <person name="Naidoo K."/>
            <person name="Pethybridge S.J."/>
            <person name="Sun J."/>
            <person name="Steenkamp E.T."/>
            <person name="van der Nest M.A."/>
            <person name="van Wyk S."/>
            <person name="Wingfield M.J."/>
            <person name="Xiong C."/>
            <person name="Yue Q."/>
            <person name="Zhang X."/>
        </authorList>
    </citation>
    <scope>NUCLEOTIDE SEQUENCE [LARGE SCALE GENOMIC DNA]</scope>
    <source>
        <strain evidence="4 5">BP5796</strain>
    </source>
</reference>
<gene>
    <name evidence="4" type="ORF">BP5796_09380</name>
</gene>
<dbReference type="InterPro" id="IPR025110">
    <property type="entry name" value="AMP-bd_C"/>
</dbReference>
<dbReference type="InterPro" id="IPR042099">
    <property type="entry name" value="ANL_N_sf"/>
</dbReference>
<dbReference type="Gene3D" id="3.40.50.12780">
    <property type="entry name" value="N-terminal domain of ligase-like"/>
    <property type="match status" value="1"/>
</dbReference>
<name>A0A3D8QY73_9HELO</name>
<dbReference type="Proteomes" id="UP000256328">
    <property type="component" value="Unassembled WGS sequence"/>
</dbReference>
<keyword evidence="5" id="KW-1185">Reference proteome</keyword>
<accession>A0A3D8QY73</accession>